<dbReference type="Proteomes" id="UP000280008">
    <property type="component" value="Unassembled WGS sequence"/>
</dbReference>
<name>A0A495IHI8_9MICO</name>
<accession>A0A495IHI8</accession>
<sequence length="32" mass="3394">MTNTAHNTVLTVTVAGGVYVAASRRRQETFAA</sequence>
<keyword evidence="2" id="KW-1185">Reference proteome</keyword>
<dbReference type="EMBL" id="RBKS01000001">
    <property type="protein sequence ID" value="RKR75447.1"/>
    <property type="molecule type" value="Genomic_DNA"/>
</dbReference>
<gene>
    <name evidence="1" type="ORF">C8E83_2595</name>
</gene>
<evidence type="ECO:0000313" key="1">
    <source>
        <dbReference type="EMBL" id="RKR75447.1"/>
    </source>
</evidence>
<reference evidence="1 2" key="1">
    <citation type="submission" date="2018-10" db="EMBL/GenBank/DDBJ databases">
        <title>Sequencing the genomes of 1000 actinobacteria strains.</title>
        <authorList>
            <person name="Klenk H.-P."/>
        </authorList>
    </citation>
    <scope>NUCLEOTIDE SEQUENCE [LARGE SCALE GENOMIC DNA]</scope>
    <source>
        <strain evidence="1 2">DSM 17894</strain>
    </source>
</reference>
<comment type="caution">
    <text evidence="1">The sequence shown here is derived from an EMBL/GenBank/DDBJ whole genome shotgun (WGS) entry which is preliminary data.</text>
</comment>
<dbReference type="AlphaFoldDB" id="A0A495IHI8"/>
<evidence type="ECO:0000313" key="2">
    <source>
        <dbReference type="Proteomes" id="UP000280008"/>
    </source>
</evidence>
<proteinExistence type="predicted"/>
<protein>
    <submittedName>
        <fullName evidence="1">Uncharacterized protein</fullName>
    </submittedName>
</protein>
<organism evidence="1 2">
    <name type="scientific">Frondihabitans australicus</name>
    <dbReference type="NCBI Taxonomy" id="386892"/>
    <lineage>
        <taxon>Bacteria</taxon>
        <taxon>Bacillati</taxon>
        <taxon>Actinomycetota</taxon>
        <taxon>Actinomycetes</taxon>
        <taxon>Micrococcales</taxon>
        <taxon>Microbacteriaceae</taxon>
        <taxon>Frondihabitans</taxon>
    </lineage>
</organism>